<dbReference type="Proteomes" id="UP000485569">
    <property type="component" value="Unassembled WGS sequence"/>
</dbReference>
<evidence type="ECO:0000313" key="2">
    <source>
        <dbReference type="EMBL" id="OQA57908.1"/>
    </source>
</evidence>
<evidence type="ECO:0000259" key="1">
    <source>
        <dbReference type="Pfam" id="PF01738"/>
    </source>
</evidence>
<protein>
    <submittedName>
        <fullName evidence="2">Esterase</fullName>
    </submittedName>
</protein>
<dbReference type="GO" id="GO:0016787">
    <property type="term" value="F:hydrolase activity"/>
    <property type="evidence" value="ECO:0007669"/>
    <property type="project" value="InterPro"/>
</dbReference>
<dbReference type="InterPro" id="IPR002925">
    <property type="entry name" value="Dienelactn_hydro"/>
</dbReference>
<accession>A0A1V5STW7</accession>
<feature type="domain" description="Dienelactone hydrolase" evidence="1">
    <location>
        <begin position="28"/>
        <end position="151"/>
    </location>
</feature>
<comment type="caution">
    <text evidence="2">The sequence shown here is derived from an EMBL/GenBank/DDBJ whole genome shotgun (WGS) entry which is preliminary data.</text>
</comment>
<organism evidence="2">
    <name type="scientific">Candidatus Atribacter allofermentans</name>
    <dbReference type="NCBI Taxonomy" id="1852833"/>
    <lineage>
        <taxon>Bacteria</taxon>
        <taxon>Pseudomonadati</taxon>
        <taxon>Atribacterota</taxon>
        <taxon>Atribacteria</taxon>
        <taxon>Atribacterales</taxon>
        <taxon>Atribacteraceae</taxon>
        <taxon>Atribacter</taxon>
    </lineage>
</organism>
<gene>
    <name evidence="2" type="ORF">BWY41_01233</name>
</gene>
<dbReference type="PANTHER" id="PTHR22946">
    <property type="entry name" value="DIENELACTONE HYDROLASE DOMAIN-CONTAINING PROTEIN-RELATED"/>
    <property type="match status" value="1"/>
</dbReference>
<proteinExistence type="predicted"/>
<dbReference type="EMBL" id="MWBQ01000085">
    <property type="protein sequence ID" value="OQA57908.1"/>
    <property type="molecule type" value="Genomic_DNA"/>
</dbReference>
<dbReference type="SUPFAM" id="SSF53474">
    <property type="entry name" value="alpha/beta-Hydrolases"/>
    <property type="match status" value="1"/>
</dbReference>
<dbReference type="InterPro" id="IPR029058">
    <property type="entry name" value="AB_hydrolase_fold"/>
</dbReference>
<name>A0A1V5STW7_9BACT</name>
<sequence>MNVDHNSHQIIRQSKNYLLTKLHINPQIPALMIKPTTPPPYPAIFFLHYYRGSKENIQFLANELGKSGFMALAIDMEYHGDRTQAGKDILSPDIENDKKAFYRTINDSLIALRFIENHPDFDHHSLFFWGVSLGAIIGSIVCGQYKNFKGIALVVGGGNIEILARESLLDSMVNIRYSLLKKKISPFDLAQQWKDIDPLHWISYLDQVPVFFFNASQDVIVPLECTWALFDVTTSPKKIFWFPTGHGLLFERYFGVPRKIIGLFSQIANQK</sequence>
<dbReference type="Pfam" id="PF01738">
    <property type="entry name" value="DLH"/>
    <property type="match status" value="1"/>
</dbReference>
<dbReference type="AlphaFoldDB" id="A0A1V5STW7"/>
<dbReference type="Gene3D" id="3.40.50.1820">
    <property type="entry name" value="alpha/beta hydrolase"/>
    <property type="match status" value="1"/>
</dbReference>
<reference evidence="2" key="1">
    <citation type="submission" date="2017-02" db="EMBL/GenBank/DDBJ databases">
        <title>Delving into the versatile metabolic prowess of the omnipresent phylum Bacteroidetes.</title>
        <authorList>
            <person name="Nobu M.K."/>
            <person name="Mei R."/>
            <person name="Narihiro T."/>
            <person name="Kuroda K."/>
            <person name="Liu W.-T."/>
        </authorList>
    </citation>
    <scope>NUCLEOTIDE SEQUENCE</scope>
    <source>
        <strain evidence="2">ADurb.Bin276</strain>
    </source>
</reference>
<dbReference type="InterPro" id="IPR050261">
    <property type="entry name" value="FrsA_esterase"/>
</dbReference>